<dbReference type="Proteomes" id="UP000826195">
    <property type="component" value="Unassembled WGS sequence"/>
</dbReference>
<organism evidence="1 2">
    <name type="scientific">Cotesia glomerata</name>
    <name type="common">Lepidopteran parasitic wasp</name>
    <name type="synonym">Apanteles glomeratus</name>
    <dbReference type="NCBI Taxonomy" id="32391"/>
    <lineage>
        <taxon>Eukaryota</taxon>
        <taxon>Metazoa</taxon>
        <taxon>Ecdysozoa</taxon>
        <taxon>Arthropoda</taxon>
        <taxon>Hexapoda</taxon>
        <taxon>Insecta</taxon>
        <taxon>Pterygota</taxon>
        <taxon>Neoptera</taxon>
        <taxon>Endopterygota</taxon>
        <taxon>Hymenoptera</taxon>
        <taxon>Apocrita</taxon>
        <taxon>Ichneumonoidea</taxon>
        <taxon>Braconidae</taxon>
        <taxon>Microgastrinae</taxon>
        <taxon>Cotesia</taxon>
    </lineage>
</organism>
<gene>
    <name evidence="1" type="ORF">KQX54_006207</name>
</gene>
<protein>
    <submittedName>
        <fullName evidence="1">Uncharacterized protein</fullName>
    </submittedName>
</protein>
<name>A0AAV7J3K8_COTGL</name>
<dbReference type="EMBL" id="JAHXZJ010000002">
    <property type="protein sequence ID" value="KAH0563770.1"/>
    <property type="molecule type" value="Genomic_DNA"/>
</dbReference>
<sequence>MSSLRKKYWALVRWVGGSDDKKYTVGIDVDHIKNFDYNQFLMDELDPEEVYVVEWRDKPKPPLGGWLCYHARVIAIS</sequence>
<keyword evidence="2" id="KW-1185">Reference proteome</keyword>
<dbReference type="AlphaFoldDB" id="A0AAV7J3K8"/>
<evidence type="ECO:0000313" key="2">
    <source>
        <dbReference type="Proteomes" id="UP000826195"/>
    </source>
</evidence>
<feature type="non-terminal residue" evidence="1">
    <location>
        <position position="77"/>
    </location>
</feature>
<comment type="caution">
    <text evidence="1">The sequence shown here is derived from an EMBL/GenBank/DDBJ whole genome shotgun (WGS) entry which is preliminary data.</text>
</comment>
<reference evidence="1 2" key="1">
    <citation type="journal article" date="2021" name="J. Hered.">
        <title>A chromosome-level genome assembly of the parasitoid wasp, Cotesia glomerata (Hymenoptera: Braconidae).</title>
        <authorList>
            <person name="Pinto B.J."/>
            <person name="Weis J.J."/>
            <person name="Gamble T."/>
            <person name="Ode P.J."/>
            <person name="Paul R."/>
            <person name="Zaspel J.M."/>
        </authorList>
    </citation>
    <scope>NUCLEOTIDE SEQUENCE [LARGE SCALE GENOMIC DNA]</scope>
    <source>
        <strain evidence="1">CgM1</strain>
    </source>
</reference>
<evidence type="ECO:0000313" key="1">
    <source>
        <dbReference type="EMBL" id="KAH0563770.1"/>
    </source>
</evidence>
<accession>A0AAV7J3K8</accession>
<proteinExistence type="predicted"/>